<evidence type="ECO:0000313" key="1">
    <source>
        <dbReference type="EMBL" id="CAG8628364.1"/>
    </source>
</evidence>
<dbReference type="EMBL" id="CAJVPK010003541">
    <property type="protein sequence ID" value="CAG8628364.1"/>
    <property type="molecule type" value="Genomic_DNA"/>
</dbReference>
<accession>A0A9N9GTC5</accession>
<feature type="non-terminal residue" evidence="1">
    <location>
        <position position="52"/>
    </location>
</feature>
<reference evidence="1" key="1">
    <citation type="submission" date="2021-06" db="EMBL/GenBank/DDBJ databases">
        <authorList>
            <person name="Kallberg Y."/>
            <person name="Tangrot J."/>
            <person name="Rosling A."/>
        </authorList>
    </citation>
    <scope>NUCLEOTIDE SEQUENCE</scope>
    <source>
        <strain evidence="1">AZ414A</strain>
    </source>
</reference>
<keyword evidence="2" id="KW-1185">Reference proteome</keyword>
<proteinExistence type="predicted"/>
<comment type="caution">
    <text evidence="1">The sequence shown here is derived from an EMBL/GenBank/DDBJ whole genome shotgun (WGS) entry which is preliminary data.</text>
</comment>
<dbReference type="Proteomes" id="UP000789706">
    <property type="component" value="Unassembled WGS sequence"/>
</dbReference>
<gene>
    <name evidence="1" type="ORF">DEBURN_LOCUS10666</name>
</gene>
<sequence>NETRSIKTPISSLKNFRFVFAFLDMLNDAAVLVNNKIHFNSGWNGGFVTLSI</sequence>
<protein>
    <submittedName>
        <fullName evidence="1">7196_t:CDS:1</fullName>
    </submittedName>
</protein>
<name>A0A9N9GTC5_9GLOM</name>
<organism evidence="1 2">
    <name type="scientific">Diversispora eburnea</name>
    <dbReference type="NCBI Taxonomy" id="1213867"/>
    <lineage>
        <taxon>Eukaryota</taxon>
        <taxon>Fungi</taxon>
        <taxon>Fungi incertae sedis</taxon>
        <taxon>Mucoromycota</taxon>
        <taxon>Glomeromycotina</taxon>
        <taxon>Glomeromycetes</taxon>
        <taxon>Diversisporales</taxon>
        <taxon>Diversisporaceae</taxon>
        <taxon>Diversispora</taxon>
    </lineage>
</organism>
<dbReference type="AlphaFoldDB" id="A0A9N9GTC5"/>
<evidence type="ECO:0000313" key="2">
    <source>
        <dbReference type="Proteomes" id="UP000789706"/>
    </source>
</evidence>